<feature type="transmembrane region" description="Helical" evidence="1">
    <location>
        <begin position="27"/>
        <end position="46"/>
    </location>
</feature>
<gene>
    <name evidence="2" type="ORF">LMG26788_02062</name>
</gene>
<dbReference type="AlphaFoldDB" id="A0A6S7D2D3"/>
<keyword evidence="3" id="KW-1185">Reference proteome</keyword>
<keyword evidence="1" id="KW-1133">Transmembrane helix</keyword>
<evidence type="ECO:0000313" key="2">
    <source>
        <dbReference type="EMBL" id="CAB3857090.1"/>
    </source>
</evidence>
<evidence type="ECO:0000313" key="3">
    <source>
        <dbReference type="Proteomes" id="UP000494203"/>
    </source>
</evidence>
<organism evidence="2 3">
    <name type="scientific">Achromobacter pulmonis</name>
    <dbReference type="NCBI Taxonomy" id="1389932"/>
    <lineage>
        <taxon>Bacteria</taxon>
        <taxon>Pseudomonadati</taxon>
        <taxon>Pseudomonadota</taxon>
        <taxon>Betaproteobacteria</taxon>
        <taxon>Burkholderiales</taxon>
        <taxon>Alcaligenaceae</taxon>
        <taxon>Achromobacter</taxon>
    </lineage>
</organism>
<evidence type="ECO:0008006" key="4">
    <source>
        <dbReference type="Google" id="ProtNLM"/>
    </source>
</evidence>
<keyword evidence="1" id="KW-0812">Transmembrane</keyword>
<name>A0A6S7D2D3_9BURK</name>
<proteinExistence type="predicted"/>
<evidence type="ECO:0000256" key="1">
    <source>
        <dbReference type="SAM" id="Phobius"/>
    </source>
</evidence>
<dbReference type="Proteomes" id="UP000494203">
    <property type="component" value="Unassembled WGS sequence"/>
</dbReference>
<keyword evidence="1" id="KW-0472">Membrane</keyword>
<dbReference type="EMBL" id="CADIKZ010000005">
    <property type="protein sequence ID" value="CAB3857090.1"/>
    <property type="molecule type" value="Genomic_DNA"/>
</dbReference>
<accession>A0A6S7D2D3</accession>
<protein>
    <recommendedName>
        <fullName evidence="4">Pilus assembly protein TadE</fullName>
    </recommendedName>
</protein>
<sequence length="222" mass="23818">MPAPHWPDMTAFFHAPSRPCPRHAGTAAVEFTVAAATVLLLALLAFEAARWQLARQVAHLALLQAARAASTARADPFRMRAAFLQALLPLHAGPGGEAGARLRLTRALERDAALMGAPPWRIEILLPAPPASPRDPAQSRAGTLRLRLTYLYRPLLAPVRALLAMLAGSDDGSYAGRARARGLAPIGLEIEMEMHAGPPERRASQPYPAGMVLGACRRLRCP</sequence>
<reference evidence="2 3" key="1">
    <citation type="submission" date="2020-04" db="EMBL/GenBank/DDBJ databases">
        <authorList>
            <person name="De Canck E."/>
        </authorList>
    </citation>
    <scope>NUCLEOTIDE SEQUENCE [LARGE SCALE GENOMIC DNA]</scope>
    <source>
        <strain evidence="2 3">LMG 26788</strain>
    </source>
</reference>